<accession>A0A4R2N8T0</accession>
<dbReference type="NCBIfam" id="NF002500">
    <property type="entry name" value="PRK01833.1"/>
    <property type="match status" value="1"/>
</dbReference>
<dbReference type="GO" id="GO:0043953">
    <property type="term" value="P:protein transport by the Tat complex"/>
    <property type="evidence" value="ECO:0007669"/>
    <property type="project" value="UniProtKB-UniRule"/>
</dbReference>
<evidence type="ECO:0000256" key="1">
    <source>
        <dbReference type="ARBA" id="ARBA00004162"/>
    </source>
</evidence>
<comment type="subunit">
    <text evidence="10">The Tat system comprises two distinct complexes: a TatABC complex, containing multiple copies of TatA, TatB and TatC subunits, and a separate TatA complex, containing only TatA subunits. Substrates initially bind to the TatABC complex, which probably triggers association of the separate TatA complex to form the active translocon.</text>
</comment>
<protein>
    <recommendedName>
        <fullName evidence="10">Sec-independent protein translocase protein TatA</fullName>
    </recommendedName>
</protein>
<comment type="subcellular location">
    <subcellularLocation>
        <location evidence="1 10">Cell membrane</location>
        <topology evidence="1 10">Single-pass membrane protein</topology>
    </subcellularLocation>
</comment>
<evidence type="ECO:0000256" key="2">
    <source>
        <dbReference type="ARBA" id="ARBA00022448"/>
    </source>
</evidence>
<keyword evidence="6 10" id="KW-0653">Protein transport</keyword>
<dbReference type="GO" id="GO:0033281">
    <property type="term" value="C:TAT protein transport complex"/>
    <property type="evidence" value="ECO:0007669"/>
    <property type="project" value="UniProtKB-UniRule"/>
</dbReference>
<dbReference type="FunFam" id="1.20.5.3310:FF:000001">
    <property type="entry name" value="Probable Sec-independent protein translocase protein TatE"/>
    <property type="match status" value="1"/>
</dbReference>
<keyword evidence="4" id="KW-0997">Cell inner membrane</keyword>
<keyword evidence="2 10" id="KW-0813">Transport</keyword>
<evidence type="ECO:0000256" key="5">
    <source>
        <dbReference type="ARBA" id="ARBA00022692"/>
    </source>
</evidence>
<keyword evidence="8 10" id="KW-0811">Translocation</keyword>
<evidence type="ECO:0000256" key="6">
    <source>
        <dbReference type="ARBA" id="ARBA00022927"/>
    </source>
</evidence>
<evidence type="ECO:0000256" key="8">
    <source>
        <dbReference type="ARBA" id="ARBA00023010"/>
    </source>
</evidence>
<organism evidence="11 12">
    <name type="scientific">Nicoletella semolina</name>
    <dbReference type="NCBI Taxonomy" id="271160"/>
    <lineage>
        <taxon>Bacteria</taxon>
        <taxon>Pseudomonadati</taxon>
        <taxon>Pseudomonadota</taxon>
        <taxon>Gammaproteobacteria</taxon>
        <taxon>Pasteurellales</taxon>
        <taxon>Pasteurellaceae</taxon>
        <taxon>Nicoletella</taxon>
    </lineage>
</organism>
<proteinExistence type="inferred from homology"/>
<dbReference type="PANTHER" id="PTHR42982">
    <property type="entry name" value="SEC-INDEPENDENT PROTEIN TRANSLOCASE PROTEIN TATA"/>
    <property type="match status" value="1"/>
</dbReference>
<gene>
    <name evidence="10" type="primary">tatA</name>
    <name evidence="11" type="ORF">EV693_10680</name>
</gene>
<reference evidence="11 12" key="1">
    <citation type="submission" date="2019-03" db="EMBL/GenBank/DDBJ databases">
        <title>Genomic Encyclopedia of Type Strains, Phase IV (KMG-IV): sequencing the most valuable type-strain genomes for metagenomic binning, comparative biology and taxonomic classification.</title>
        <authorList>
            <person name="Goeker M."/>
        </authorList>
    </citation>
    <scope>NUCLEOTIDE SEQUENCE [LARGE SCALE GENOMIC DNA]</scope>
    <source>
        <strain evidence="11 12">DSM 16380</strain>
    </source>
</reference>
<dbReference type="NCBIfam" id="TIGR01411">
    <property type="entry name" value="tatAE"/>
    <property type="match status" value="1"/>
</dbReference>
<keyword evidence="12" id="KW-1185">Reference proteome</keyword>
<evidence type="ECO:0000313" key="11">
    <source>
        <dbReference type="EMBL" id="TCP17394.1"/>
    </source>
</evidence>
<evidence type="ECO:0000313" key="12">
    <source>
        <dbReference type="Proteomes" id="UP000295537"/>
    </source>
</evidence>
<dbReference type="GO" id="GO:0008320">
    <property type="term" value="F:protein transmembrane transporter activity"/>
    <property type="evidence" value="ECO:0007669"/>
    <property type="project" value="UniProtKB-UniRule"/>
</dbReference>
<comment type="caution">
    <text evidence="11">The sequence shown here is derived from an EMBL/GenBank/DDBJ whole genome shotgun (WGS) entry which is preliminary data.</text>
</comment>
<dbReference type="InterPro" id="IPR006312">
    <property type="entry name" value="TatA/E"/>
</dbReference>
<keyword evidence="9 10" id="KW-0472">Membrane</keyword>
<keyword evidence="3 10" id="KW-1003">Cell membrane</keyword>
<comment type="similarity">
    <text evidence="10">Belongs to the TatA/E family.</text>
</comment>
<evidence type="ECO:0000256" key="9">
    <source>
        <dbReference type="ARBA" id="ARBA00023136"/>
    </source>
</evidence>
<sequence>MGGISIWQLLIVVAIIVLLFGTKKLRNLGSDLGESVKGFKKAMNDDKPADAEFTQKVEVKETTTTEQVVKEKEQA</sequence>
<dbReference type="InterPro" id="IPR003369">
    <property type="entry name" value="TatA/B/E"/>
</dbReference>
<dbReference type="Pfam" id="PF02416">
    <property type="entry name" value="TatA_B_E"/>
    <property type="match status" value="1"/>
</dbReference>
<evidence type="ECO:0000256" key="10">
    <source>
        <dbReference type="HAMAP-Rule" id="MF_00236"/>
    </source>
</evidence>
<comment type="function">
    <text evidence="10">Part of the twin-arginine translocation (Tat) system that transports large folded proteins containing a characteristic twin-arginine motif in their signal peptide across membranes. TatA could form the protein-conducting channel of the Tat system.</text>
</comment>
<dbReference type="GO" id="GO:0065002">
    <property type="term" value="P:intracellular protein transmembrane transport"/>
    <property type="evidence" value="ECO:0007669"/>
    <property type="project" value="UniProtKB-ARBA"/>
</dbReference>
<feature type="transmembrane region" description="Helical" evidence="10">
    <location>
        <begin position="6"/>
        <end position="22"/>
    </location>
</feature>
<name>A0A4R2N8T0_9PAST</name>
<dbReference type="RefSeq" id="WP_132501318.1">
    <property type="nucleotide sequence ID" value="NZ_LVXA01000001.1"/>
</dbReference>
<dbReference type="EMBL" id="SLXJ01000006">
    <property type="protein sequence ID" value="TCP17394.1"/>
    <property type="molecule type" value="Genomic_DNA"/>
</dbReference>
<dbReference type="Proteomes" id="UP000295537">
    <property type="component" value="Unassembled WGS sequence"/>
</dbReference>
<evidence type="ECO:0000256" key="3">
    <source>
        <dbReference type="ARBA" id="ARBA00022475"/>
    </source>
</evidence>
<evidence type="ECO:0000256" key="7">
    <source>
        <dbReference type="ARBA" id="ARBA00022989"/>
    </source>
</evidence>
<dbReference type="Gene3D" id="1.20.5.3310">
    <property type="match status" value="1"/>
</dbReference>
<dbReference type="PANTHER" id="PTHR42982:SF1">
    <property type="entry name" value="SEC-INDEPENDENT PROTEIN TRANSLOCASE PROTEIN TATA"/>
    <property type="match status" value="1"/>
</dbReference>
<keyword evidence="7 10" id="KW-1133">Transmembrane helix</keyword>
<keyword evidence="5 10" id="KW-0812">Transmembrane</keyword>
<dbReference type="NCBIfam" id="NF002813">
    <property type="entry name" value="PRK02958.1"/>
    <property type="match status" value="1"/>
</dbReference>
<dbReference type="OrthoDB" id="7066617at2"/>
<dbReference type="AlphaFoldDB" id="A0A4R2N8T0"/>
<dbReference type="HAMAP" id="MF_00236">
    <property type="entry name" value="TatA_E"/>
    <property type="match status" value="1"/>
</dbReference>
<evidence type="ECO:0000256" key="4">
    <source>
        <dbReference type="ARBA" id="ARBA00022519"/>
    </source>
</evidence>